<keyword evidence="4" id="KW-1185">Reference proteome</keyword>
<protein>
    <recommendedName>
        <fullName evidence="5">DUF4116 domain-containing protein</fullName>
    </recommendedName>
</protein>
<gene>
    <name evidence="3" type="ORF">M9Y10_005461</name>
</gene>
<dbReference type="InterPro" id="IPR007587">
    <property type="entry name" value="SAPS"/>
</dbReference>
<reference evidence="3 4" key="1">
    <citation type="submission" date="2024-04" db="EMBL/GenBank/DDBJ databases">
        <title>Tritrichomonas musculus Genome.</title>
        <authorList>
            <person name="Alves-Ferreira E."/>
            <person name="Grigg M."/>
            <person name="Lorenzi H."/>
            <person name="Galac M."/>
        </authorList>
    </citation>
    <scope>NUCLEOTIDE SEQUENCE [LARGE SCALE GENOMIC DNA]</scope>
    <source>
        <strain evidence="3 4">EAF2021</strain>
    </source>
</reference>
<evidence type="ECO:0008006" key="5">
    <source>
        <dbReference type="Google" id="ProtNLM"/>
    </source>
</evidence>
<dbReference type="Proteomes" id="UP001470230">
    <property type="component" value="Unassembled WGS sequence"/>
</dbReference>
<organism evidence="3 4">
    <name type="scientific">Tritrichomonas musculus</name>
    <dbReference type="NCBI Taxonomy" id="1915356"/>
    <lineage>
        <taxon>Eukaryota</taxon>
        <taxon>Metamonada</taxon>
        <taxon>Parabasalia</taxon>
        <taxon>Tritrichomonadida</taxon>
        <taxon>Tritrichomonadidae</taxon>
        <taxon>Tritrichomonas</taxon>
    </lineage>
</organism>
<dbReference type="PANTHER" id="PTHR12634">
    <property type="entry name" value="SIT4 YEAST -ASSOCIATING PROTEIN-RELATED"/>
    <property type="match status" value="1"/>
</dbReference>
<accession>A0ABR2JM95</accession>
<comment type="similarity">
    <text evidence="1">Belongs to the SAPS family.</text>
</comment>
<comment type="caution">
    <text evidence="3">The sequence shown here is derived from an EMBL/GenBank/DDBJ whole genome shotgun (WGS) entry which is preliminary data.</text>
</comment>
<dbReference type="PANTHER" id="PTHR12634:SF8">
    <property type="entry name" value="FIERY MOUNTAIN, ISOFORM D"/>
    <property type="match status" value="1"/>
</dbReference>
<sequence length="428" mass="50133">MFRKAKSPLGNLLEANPNTPLKTVLTNSDLSTALRNENQALFKYFFPESKDRRVLNELIDWALTNKNNTSDDDFIYNRNATNVLTSTSKKFHQKLYEDGALSDKLKSFIDDKDYNESPAFSGQFSSILLQHSRQTNYQFFKDNPNFLKKILNHIHLLSYQRTIIELCSENLAAITNSQPDKLINDLGVYASNTYDKNEETSHGVFSVIDSIISESSEDVIKCFTTNEPFLTKLVDAALKLKKKYVLVDAFRTLDNLFKTVDPKIKNRIVDKRDIDFKSLKRNDIFKAFAYYPIFWKKGIEVMTDYFFQDVDKETNLIPNSSFCRSYVNVFKEMPFPDRIYYIEKLRLQDKIFPFINKVEYNGCIYKLTKALSRPPKKDESTSLLSPDEKNLLNSENWVMLVFKFKEYYDDFKIKKKEMLGYEKRKSDF</sequence>
<dbReference type="EMBL" id="JAPFFF010000011">
    <property type="protein sequence ID" value="KAK8878681.1"/>
    <property type="molecule type" value="Genomic_DNA"/>
</dbReference>
<evidence type="ECO:0000256" key="1">
    <source>
        <dbReference type="ARBA" id="ARBA00006180"/>
    </source>
</evidence>
<proteinExistence type="inferred from homology"/>
<evidence type="ECO:0000256" key="2">
    <source>
        <dbReference type="ARBA" id="ARBA00023306"/>
    </source>
</evidence>
<keyword evidence="2" id="KW-0131">Cell cycle</keyword>
<evidence type="ECO:0000313" key="3">
    <source>
        <dbReference type="EMBL" id="KAK8878681.1"/>
    </source>
</evidence>
<evidence type="ECO:0000313" key="4">
    <source>
        <dbReference type="Proteomes" id="UP001470230"/>
    </source>
</evidence>
<name>A0ABR2JM95_9EUKA</name>